<dbReference type="CDD" id="cd06463">
    <property type="entry name" value="p23_like"/>
    <property type="match status" value="2"/>
</dbReference>
<dbReference type="PROSITE" id="PS50865">
    <property type="entry name" value="ZF_MYND_2"/>
    <property type="match status" value="1"/>
</dbReference>
<dbReference type="PANTHER" id="PTHR21646">
    <property type="entry name" value="UBIQUITIN CARBOXYL-TERMINAL HYDROLASE"/>
    <property type="match status" value="1"/>
</dbReference>
<dbReference type="Gene3D" id="3.90.70.10">
    <property type="entry name" value="Cysteine proteinases"/>
    <property type="match status" value="2"/>
</dbReference>
<evidence type="ECO:0000259" key="7">
    <source>
        <dbReference type="PROSITE" id="PS50235"/>
    </source>
</evidence>
<dbReference type="InterPro" id="IPR028889">
    <property type="entry name" value="USP"/>
</dbReference>
<dbReference type="EMBL" id="CAJNOR010003571">
    <property type="protein sequence ID" value="CAF1426790.1"/>
    <property type="molecule type" value="Genomic_DNA"/>
</dbReference>
<dbReference type="EC" id="3.4.19.12" evidence="2"/>
<protein>
    <recommendedName>
        <fullName evidence="2">ubiquitinyl hydrolase 1</fullName>
        <ecNumber evidence="2">3.4.19.12</ecNumber>
    </recommendedName>
</protein>
<organism evidence="10 13">
    <name type="scientific">Adineta ricciae</name>
    <name type="common">Rotifer</name>
    <dbReference type="NCBI Taxonomy" id="249248"/>
    <lineage>
        <taxon>Eukaryota</taxon>
        <taxon>Metazoa</taxon>
        <taxon>Spiralia</taxon>
        <taxon>Gnathifera</taxon>
        <taxon>Rotifera</taxon>
        <taxon>Eurotatoria</taxon>
        <taxon>Bdelloidea</taxon>
        <taxon>Adinetida</taxon>
        <taxon>Adinetidae</taxon>
        <taxon>Adineta</taxon>
    </lineage>
</organism>
<evidence type="ECO:0000313" key="11">
    <source>
        <dbReference type="EMBL" id="CAF1426790.1"/>
    </source>
</evidence>
<evidence type="ECO:0000256" key="5">
    <source>
        <dbReference type="ARBA" id="ARBA00022833"/>
    </source>
</evidence>
<dbReference type="Proteomes" id="UP000663828">
    <property type="component" value="Unassembled WGS sequence"/>
</dbReference>
<dbReference type="InterPro" id="IPR018200">
    <property type="entry name" value="USP_CS"/>
</dbReference>
<gene>
    <name evidence="10" type="ORF">EDS130_LOCUS23162</name>
    <name evidence="11" type="ORF">XAT740_LOCUS35553</name>
</gene>
<evidence type="ECO:0000256" key="1">
    <source>
        <dbReference type="ARBA" id="ARBA00000707"/>
    </source>
</evidence>
<dbReference type="PANTHER" id="PTHR21646:SF74">
    <property type="entry name" value="UBIQUITIN CARBOXYL-TERMINAL HYDROLASE 19"/>
    <property type="match status" value="1"/>
</dbReference>
<keyword evidence="5" id="KW-0862">Zinc</keyword>
<dbReference type="InterPro" id="IPR002893">
    <property type="entry name" value="Znf_MYND"/>
</dbReference>
<dbReference type="PROSITE" id="PS00972">
    <property type="entry name" value="USP_1"/>
    <property type="match status" value="1"/>
</dbReference>
<dbReference type="Proteomes" id="UP000663852">
    <property type="component" value="Unassembled WGS sequence"/>
</dbReference>
<evidence type="ECO:0000313" key="10">
    <source>
        <dbReference type="EMBL" id="CAF1161403.1"/>
    </source>
</evidence>
<dbReference type="PROSITE" id="PS01360">
    <property type="entry name" value="ZF_MYND_1"/>
    <property type="match status" value="1"/>
</dbReference>
<dbReference type="InterPro" id="IPR007052">
    <property type="entry name" value="CS_dom"/>
</dbReference>
<dbReference type="GO" id="GO:0008270">
    <property type="term" value="F:zinc ion binding"/>
    <property type="evidence" value="ECO:0007669"/>
    <property type="project" value="UniProtKB-KW"/>
</dbReference>
<dbReference type="GO" id="GO:0016579">
    <property type="term" value="P:protein deubiquitination"/>
    <property type="evidence" value="ECO:0007669"/>
    <property type="project" value="InterPro"/>
</dbReference>
<dbReference type="CDD" id="cd02674">
    <property type="entry name" value="Peptidase_C19R"/>
    <property type="match status" value="1"/>
</dbReference>
<evidence type="ECO:0000256" key="4">
    <source>
        <dbReference type="ARBA" id="ARBA00022771"/>
    </source>
</evidence>
<dbReference type="PROSITE" id="PS51203">
    <property type="entry name" value="CS"/>
    <property type="match status" value="1"/>
</dbReference>
<dbReference type="SUPFAM" id="SSF54001">
    <property type="entry name" value="Cysteine proteinases"/>
    <property type="match status" value="1"/>
</dbReference>
<evidence type="ECO:0000256" key="2">
    <source>
        <dbReference type="ARBA" id="ARBA00012759"/>
    </source>
</evidence>
<keyword evidence="4 6" id="KW-0863">Zinc-finger</keyword>
<dbReference type="InterPro" id="IPR038765">
    <property type="entry name" value="Papain-like_cys_pep_sf"/>
</dbReference>
<dbReference type="InterPro" id="IPR050185">
    <property type="entry name" value="Ub_carboxyl-term_hydrolase"/>
</dbReference>
<dbReference type="PROSITE" id="PS00973">
    <property type="entry name" value="USP_2"/>
    <property type="match status" value="1"/>
</dbReference>
<dbReference type="Gene3D" id="2.60.40.790">
    <property type="match status" value="2"/>
</dbReference>
<evidence type="ECO:0000259" key="8">
    <source>
        <dbReference type="PROSITE" id="PS50865"/>
    </source>
</evidence>
<evidence type="ECO:0000313" key="12">
    <source>
        <dbReference type="Proteomes" id="UP000663828"/>
    </source>
</evidence>
<accession>A0A814TQV3</accession>
<dbReference type="Pfam" id="PF00443">
    <property type="entry name" value="UCH"/>
    <property type="match status" value="1"/>
</dbReference>
<dbReference type="GO" id="GO:0004843">
    <property type="term" value="F:cysteine-type deubiquitinase activity"/>
    <property type="evidence" value="ECO:0007669"/>
    <property type="project" value="UniProtKB-EC"/>
</dbReference>
<dbReference type="AlphaFoldDB" id="A0A814TQV3"/>
<evidence type="ECO:0000313" key="13">
    <source>
        <dbReference type="Proteomes" id="UP000663852"/>
    </source>
</evidence>
<dbReference type="OrthoDB" id="265776at2759"/>
<dbReference type="EMBL" id="CAJNOJ010000125">
    <property type="protein sequence ID" value="CAF1161403.1"/>
    <property type="molecule type" value="Genomic_DNA"/>
</dbReference>
<name>A0A814TQV3_ADIRI</name>
<dbReference type="SUPFAM" id="SSF49764">
    <property type="entry name" value="HSP20-like chaperones"/>
    <property type="match status" value="2"/>
</dbReference>
<dbReference type="InterPro" id="IPR008978">
    <property type="entry name" value="HSP20-like_chaperone"/>
</dbReference>
<comment type="caution">
    <text evidence="10">The sequence shown here is derived from an EMBL/GenBank/DDBJ whole genome shotgun (WGS) entry which is preliminary data.</text>
</comment>
<comment type="catalytic activity">
    <reaction evidence="1">
        <text>Thiol-dependent hydrolysis of ester, thioester, amide, peptide and isopeptide bonds formed by the C-terminal Gly of ubiquitin (a 76-residue protein attached to proteins as an intracellular targeting signal).</text>
        <dbReference type="EC" id="3.4.19.12"/>
    </reaction>
</comment>
<keyword evidence="3" id="KW-0479">Metal-binding</keyword>
<evidence type="ECO:0000256" key="3">
    <source>
        <dbReference type="ARBA" id="ARBA00022723"/>
    </source>
</evidence>
<dbReference type="PROSITE" id="PS50235">
    <property type="entry name" value="USP_3"/>
    <property type="match status" value="1"/>
</dbReference>
<reference evidence="10" key="1">
    <citation type="submission" date="2021-02" db="EMBL/GenBank/DDBJ databases">
        <authorList>
            <person name="Nowell W R."/>
        </authorList>
    </citation>
    <scope>NUCLEOTIDE SEQUENCE</scope>
</reference>
<proteinExistence type="predicted"/>
<keyword evidence="12" id="KW-1185">Reference proteome</keyword>
<dbReference type="InterPro" id="IPR001394">
    <property type="entry name" value="Peptidase_C19_UCH"/>
</dbReference>
<feature type="domain" description="CS" evidence="9">
    <location>
        <begin position="9"/>
        <end position="102"/>
    </location>
</feature>
<evidence type="ECO:0000259" key="9">
    <source>
        <dbReference type="PROSITE" id="PS51203"/>
    </source>
</evidence>
<dbReference type="SUPFAM" id="SSF144232">
    <property type="entry name" value="HIT/MYND zinc finger-like"/>
    <property type="match status" value="1"/>
</dbReference>
<feature type="domain" description="USP" evidence="7">
    <location>
        <begin position="313"/>
        <end position="1065"/>
    </location>
</feature>
<evidence type="ECO:0000256" key="6">
    <source>
        <dbReference type="PROSITE-ProRule" id="PRU00134"/>
    </source>
</evidence>
<feature type="domain" description="MYND-type" evidence="8">
    <location>
        <begin position="610"/>
        <end position="651"/>
    </location>
</feature>
<sequence>MAPSLTEEAQLPSYKFEDADDSVIVHLYANGAVEIKEVDVNCDSDALEVMTPSGQKWKFQLYAHIYADQVEIDYKINDSRTQTTIEFRLHKQQTEIKWPQLCSRQTASVIPKENDANIATTNPQINSVIEQEAPEEISFKKIHSTFIETNDDRIISRLDIKQVFNCQAKFTDTNFTVIFQTNDEDFLRSHSIESTKQVKLFVRVKERIRPHRCTCVVTPICIEITLIKDNPYGMKWNQLEPNEFSENRPSVQLSSVHSHPLGSTKPTLTDDIHRAAIISSPPMRTSETYPSISTLYRKDLTSLSSTTSTIGFTGIFNPANSCFMNAVVQCLANTRELRDYFLQAYYCLEINRSNPLGMKGIMAEEFANVLKKLWSGAYNYIDANQLREYAGKRHQEFAGNGQHDAQEYLTVLLDSLHEDLNRVINKPQVPPVEDDNRPDHEVADEAWRGYLSRNDSLIVQLFTGQFKSKTKCPQCNKESTTFDPFTSLSVPLPKQIAVDAVVSFRSEERAPIKYRITMSSDGTIADLKRLLFSKCGLAIAKMLAYKIQDSSSVEHLSNEMYVPSGGYSWNNSDVIYITEILTSTECDDEPIVTLTFFQRVFKPIEYVLPCAYCQAIPNPHATPKYCKNCYQASYCDEQCLRLHKSEHEHRCKHSASNTYDVVGIPFVISVPKSKLTCEYIFEQISLYAKRYVDIYIERTKQTPRSIEIHTDFEDYETVNDNDDDSFSDIENVDWPTIKSTLSSSDSWSICRIGDYFVKTNKNKNRHNQEKKRKEKLAKNISTIEKEEEEPMIVSDDSGSHSSTDDFDMLDDIIGNQPLFRLIPQTVNVSHNNSQSIIEPGEDADYILRCYSTFSIDWFTDNKIDAPLRITSPLNRNRINGLVEDDSVFNSTGGEQDITLQQCLELFIKPEVLGPDDKWYCPRCKEHIQAEKCMSVWRLPPILIIHLKRFKYNQYSTSYYMSSTREKIDTTVKFPIHNLDMTPYCASVPEDSSDTTQSRYDLYGVVNHRGSAWFGHYTSHARLLANNDPAKTDIGWRHFDDTRVSPLANVKDLIRSDAYVLLYRHRHHTVNFAVQEQVQRILTESTLV</sequence>